<dbReference type="RefSeq" id="WP_380224613.1">
    <property type="nucleotide sequence ID" value="NZ_JBHSML010000007.1"/>
</dbReference>
<dbReference type="Gene3D" id="1.10.260.40">
    <property type="entry name" value="lambda repressor-like DNA-binding domains"/>
    <property type="match status" value="1"/>
</dbReference>
<dbReference type="InterPro" id="IPR000843">
    <property type="entry name" value="HTH_LacI"/>
</dbReference>
<dbReference type="InterPro" id="IPR010982">
    <property type="entry name" value="Lambda_DNA-bd_dom_sf"/>
</dbReference>
<name>A0ABW0PXS0_9HYPH</name>
<dbReference type="CDD" id="cd01392">
    <property type="entry name" value="HTH_LacI"/>
    <property type="match status" value="1"/>
</dbReference>
<dbReference type="PROSITE" id="PS50932">
    <property type="entry name" value="HTH_LACI_2"/>
    <property type="match status" value="1"/>
</dbReference>
<evidence type="ECO:0000256" key="2">
    <source>
        <dbReference type="ARBA" id="ARBA00022777"/>
    </source>
</evidence>
<proteinExistence type="predicted"/>
<dbReference type="PROSITE" id="PS00356">
    <property type="entry name" value="HTH_LACI_1"/>
    <property type="match status" value="1"/>
</dbReference>
<evidence type="ECO:0000259" key="3">
    <source>
        <dbReference type="PROSITE" id="PS50932"/>
    </source>
</evidence>
<dbReference type="GO" id="GO:0016301">
    <property type="term" value="F:kinase activity"/>
    <property type="evidence" value="ECO:0007669"/>
    <property type="project" value="UniProtKB-KW"/>
</dbReference>
<dbReference type="SUPFAM" id="SSF53613">
    <property type="entry name" value="Ribokinase-like"/>
    <property type="match status" value="1"/>
</dbReference>
<dbReference type="Pfam" id="PF00294">
    <property type="entry name" value="PfkB"/>
    <property type="match status" value="1"/>
</dbReference>
<dbReference type="InterPro" id="IPR029056">
    <property type="entry name" value="Ribokinase-like"/>
</dbReference>
<keyword evidence="5" id="KW-1185">Reference proteome</keyword>
<dbReference type="EMBL" id="JBHSML010000007">
    <property type="protein sequence ID" value="MFC5517275.1"/>
    <property type="molecule type" value="Genomic_DNA"/>
</dbReference>
<dbReference type="Proteomes" id="UP001596150">
    <property type="component" value="Unassembled WGS sequence"/>
</dbReference>
<comment type="caution">
    <text evidence="4">The sequence shown here is derived from an EMBL/GenBank/DDBJ whole genome shotgun (WGS) entry which is preliminary data.</text>
</comment>
<accession>A0ABW0PXS0</accession>
<evidence type="ECO:0000313" key="4">
    <source>
        <dbReference type="EMBL" id="MFC5517275.1"/>
    </source>
</evidence>
<dbReference type="PANTHER" id="PTHR10584">
    <property type="entry name" value="SUGAR KINASE"/>
    <property type="match status" value="1"/>
</dbReference>
<dbReference type="InterPro" id="IPR011611">
    <property type="entry name" value="PfkB_dom"/>
</dbReference>
<dbReference type="PRINTS" id="PR00990">
    <property type="entry name" value="RIBOKINASE"/>
</dbReference>
<reference evidence="5" key="1">
    <citation type="journal article" date="2019" name="Int. J. Syst. Evol. Microbiol.">
        <title>The Global Catalogue of Microorganisms (GCM) 10K type strain sequencing project: providing services to taxonomists for standard genome sequencing and annotation.</title>
        <authorList>
            <consortium name="The Broad Institute Genomics Platform"/>
            <consortium name="The Broad Institute Genome Sequencing Center for Infectious Disease"/>
            <person name="Wu L."/>
            <person name="Ma J."/>
        </authorList>
    </citation>
    <scope>NUCLEOTIDE SEQUENCE [LARGE SCALE GENOMIC DNA]</scope>
    <source>
        <strain evidence="5">KACC 12633</strain>
    </source>
</reference>
<keyword evidence="1" id="KW-0808">Transferase</keyword>
<gene>
    <name evidence="4" type="ORF">ACFPP9_15930</name>
</gene>
<dbReference type="Pfam" id="PF00356">
    <property type="entry name" value="LacI"/>
    <property type="match status" value="1"/>
</dbReference>
<evidence type="ECO:0000313" key="5">
    <source>
        <dbReference type="Proteomes" id="UP001596150"/>
    </source>
</evidence>
<evidence type="ECO:0000256" key="1">
    <source>
        <dbReference type="ARBA" id="ARBA00022679"/>
    </source>
</evidence>
<keyword evidence="2 4" id="KW-0418">Kinase</keyword>
<dbReference type="InterPro" id="IPR002139">
    <property type="entry name" value="Ribo/fructo_kinase"/>
</dbReference>
<dbReference type="SUPFAM" id="SSF47413">
    <property type="entry name" value="lambda repressor-like DNA-binding domains"/>
    <property type="match status" value="1"/>
</dbReference>
<dbReference type="PANTHER" id="PTHR10584:SF166">
    <property type="entry name" value="RIBOKINASE"/>
    <property type="match status" value="1"/>
</dbReference>
<protein>
    <submittedName>
        <fullName evidence="4">PfkB family carbohydrate kinase</fullName>
    </submittedName>
</protein>
<dbReference type="Gene3D" id="3.40.1190.20">
    <property type="match status" value="1"/>
</dbReference>
<sequence>MIEDEMRRKRPTISDVASAAEVSVGTVSNYLNGTANVRPATKLRIDDAVRRLAYRPSAFARSLSANSPARPQVDRAAMPRLIVVGYISVDYMCRVDVLPHRDDRITAHHIEKGLGGPAANLAVAAAGIGANGTFGMDVELATALGDDPDSDWAIAELSAKGVHALAIRRPTNNRLSRCIVFIEPNGSRTIVNEPFELSEMDLTDYFAIERADRTSCLHIEGYHYERLRGSIDRFHQEGWKVSLHSAGLPGSARTPSGFLEVIERLDLVFASDELVRDIFDIRASGQDLVNAVGAQLAQIGTRGHFVLTLGPLGAVVFPGDGQVPFTVPALPVRPVDTTGAGDSFAGSFLAYWLNGALLSTAARHAAASASLTVTAEGAQGRTSSHEELLEAVSDFQLQQAS</sequence>
<organism evidence="4 5">
    <name type="scientific">Kaistia terrae</name>
    <dbReference type="NCBI Taxonomy" id="537017"/>
    <lineage>
        <taxon>Bacteria</taxon>
        <taxon>Pseudomonadati</taxon>
        <taxon>Pseudomonadota</taxon>
        <taxon>Alphaproteobacteria</taxon>
        <taxon>Hyphomicrobiales</taxon>
        <taxon>Kaistiaceae</taxon>
        <taxon>Kaistia</taxon>
    </lineage>
</organism>
<dbReference type="SMART" id="SM00354">
    <property type="entry name" value="HTH_LACI"/>
    <property type="match status" value="1"/>
</dbReference>
<feature type="domain" description="HTH lacI-type" evidence="3">
    <location>
        <begin position="11"/>
        <end position="65"/>
    </location>
</feature>